<dbReference type="InterPro" id="IPR043138">
    <property type="entry name" value="GGT_lsub"/>
</dbReference>
<comment type="caution">
    <text evidence="1">The sequence shown here is derived from an EMBL/GenBank/DDBJ whole genome shotgun (WGS) entry which is preliminary data.</text>
</comment>
<dbReference type="Pfam" id="PF01019">
    <property type="entry name" value="G_glu_transpept"/>
    <property type="match status" value="1"/>
</dbReference>
<dbReference type="AlphaFoldDB" id="A0AAQ4DDW5"/>
<dbReference type="InterPro" id="IPR016130">
    <property type="entry name" value="Tyr_Pase_AS"/>
</dbReference>
<reference evidence="1 2" key="1">
    <citation type="journal article" date="2023" name="Arcadia Sci">
        <title>De novo assembly of a long-read Amblyomma americanum tick genome.</title>
        <authorList>
            <person name="Chou S."/>
            <person name="Poskanzer K.E."/>
            <person name="Rollins M."/>
            <person name="Thuy-Boun P.S."/>
        </authorList>
    </citation>
    <scope>NUCLEOTIDE SEQUENCE [LARGE SCALE GENOMIC DNA]</scope>
    <source>
        <strain evidence="1">F_SG_1</strain>
        <tissue evidence="1">Salivary glands</tissue>
    </source>
</reference>
<accession>A0AAQ4DDW5</accession>
<dbReference type="Proteomes" id="UP001321473">
    <property type="component" value="Unassembled WGS sequence"/>
</dbReference>
<sequence length="418" mass="45046">MRAMVCTRLSPYATRFASRLPVIAARAAVVSDEVLASQAGLDVLRRGGNAADAALAMSACMQVLQPYSTGVGGDCFALYYDARTKKVHCVDGSGRSPAALTLEQVQTHSRAEGPLLKRAAGLYATVPGAPKAWFYIARRFGSGKLTLSEIFDPAVRCAEHGFPMDHSKKLIWALRHKDLQRKPGGRYFLDEDGRVPSLGQIITNRPLAALLRRLAQEGPRVMYEGPVAESMVDAVRQAGGVLSTEDLAAHLASTEPLEVEPISTTYRGDVRVHTTPLPTQGAVLLETLNILEGFDLQGLRHIPGDFEHVVIEALRHAVADGLRHVADAASGGSVGELLSKERASKLREQVKLDRRVERVYPEVALPYGQSGTTFAAAADDVGNVCAMMGSIALSFGCAVVKEHGFAVQVREQSRELIQ</sequence>
<evidence type="ECO:0000313" key="1">
    <source>
        <dbReference type="EMBL" id="KAK8760655.1"/>
    </source>
</evidence>
<proteinExistence type="predicted"/>
<dbReference type="SUPFAM" id="SSF56235">
    <property type="entry name" value="N-terminal nucleophile aminohydrolases (Ntn hydrolases)"/>
    <property type="match status" value="1"/>
</dbReference>
<dbReference type="Gene3D" id="1.10.246.130">
    <property type="match status" value="1"/>
</dbReference>
<organism evidence="1 2">
    <name type="scientific">Amblyomma americanum</name>
    <name type="common">Lone star tick</name>
    <dbReference type="NCBI Taxonomy" id="6943"/>
    <lineage>
        <taxon>Eukaryota</taxon>
        <taxon>Metazoa</taxon>
        <taxon>Ecdysozoa</taxon>
        <taxon>Arthropoda</taxon>
        <taxon>Chelicerata</taxon>
        <taxon>Arachnida</taxon>
        <taxon>Acari</taxon>
        <taxon>Parasitiformes</taxon>
        <taxon>Ixodida</taxon>
        <taxon>Ixodoidea</taxon>
        <taxon>Ixodidae</taxon>
        <taxon>Amblyomminae</taxon>
        <taxon>Amblyomma</taxon>
    </lineage>
</organism>
<dbReference type="PRINTS" id="PR01210">
    <property type="entry name" value="GGTRANSPTASE"/>
</dbReference>
<dbReference type="PANTHER" id="PTHR43881">
    <property type="entry name" value="GAMMA-GLUTAMYLTRANSPEPTIDASE (AFU_ORTHOLOGUE AFUA_4G13580)"/>
    <property type="match status" value="1"/>
</dbReference>
<keyword evidence="2" id="KW-1185">Reference proteome</keyword>
<evidence type="ECO:0000313" key="2">
    <source>
        <dbReference type="Proteomes" id="UP001321473"/>
    </source>
</evidence>
<dbReference type="InterPro" id="IPR052896">
    <property type="entry name" value="GGT-like_enzyme"/>
</dbReference>
<dbReference type="EMBL" id="JARKHS020032085">
    <property type="protein sequence ID" value="KAK8760655.1"/>
    <property type="molecule type" value="Genomic_DNA"/>
</dbReference>
<evidence type="ECO:0008006" key="3">
    <source>
        <dbReference type="Google" id="ProtNLM"/>
    </source>
</evidence>
<gene>
    <name evidence="1" type="ORF">V5799_028078</name>
</gene>
<name>A0AAQ4DDW5_AMBAM</name>
<dbReference type="PROSITE" id="PS00383">
    <property type="entry name" value="TYR_PHOSPHATASE_1"/>
    <property type="match status" value="1"/>
</dbReference>
<dbReference type="InterPro" id="IPR029055">
    <property type="entry name" value="Ntn_hydrolases_N"/>
</dbReference>
<dbReference type="PANTHER" id="PTHR43881:SF1">
    <property type="entry name" value="GAMMA-GLUTAMYLTRANSPEPTIDASE (AFU_ORTHOLOGUE AFUA_4G13580)"/>
    <property type="match status" value="1"/>
</dbReference>
<protein>
    <recommendedName>
        <fullName evidence="3">Gamma-glutamyltransferase</fullName>
    </recommendedName>
</protein>